<dbReference type="SMART" id="SM00181">
    <property type="entry name" value="EGF"/>
    <property type="match status" value="1"/>
</dbReference>
<dbReference type="PROSITE" id="PS01186">
    <property type="entry name" value="EGF_2"/>
    <property type="match status" value="1"/>
</dbReference>
<organism evidence="12 13">
    <name type="scientific">Nematostella vectensis</name>
    <name type="common">Starlet sea anemone</name>
    <dbReference type="NCBI Taxonomy" id="45351"/>
    <lineage>
        <taxon>Eukaryota</taxon>
        <taxon>Metazoa</taxon>
        <taxon>Cnidaria</taxon>
        <taxon>Anthozoa</taxon>
        <taxon>Hexacorallia</taxon>
        <taxon>Actiniaria</taxon>
        <taxon>Edwardsiidae</taxon>
        <taxon>Nematostella</taxon>
    </lineage>
</organism>
<keyword evidence="8" id="KW-0472">Membrane</keyword>
<feature type="disulfide bond" evidence="7">
    <location>
        <begin position="286"/>
        <end position="295"/>
    </location>
</feature>
<feature type="signal peptide" evidence="9">
    <location>
        <begin position="1"/>
        <end position="22"/>
    </location>
</feature>
<dbReference type="InParanoid" id="A7SJE3"/>
<evidence type="ECO:0000256" key="1">
    <source>
        <dbReference type="ARBA" id="ARBA00006373"/>
    </source>
</evidence>
<dbReference type="FunFam" id="2.20.100.10:FF:000001">
    <property type="entry name" value="semaphorin-5A isoform X1"/>
    <property type="match status" value="1"/>
</dbReference>
<evidence type="ECO:0000313" key="13">
    <source>
        <dbReference type="Proteomes" id="UP000001593"/>
    </source>
</evidence>
<protein>
    <submittedName>
        <fullName evidence="12">Uncharacterized protein</fullName>
    </submittedName>
</protein>
<dbReference type="AlphaFoldDB" id="A7SJE3"/>
<reference evidence="12 13" key="1">
    <citation type="journal article" date="2007" name="Science">
        <title>Sea anemone genome reveals ancestral eumetazoan gene repertoire and genomic organization.</title>
        <authorList>
            <person name="Putnam N.H."/>
            <person name="Srivastava M."/>
            <person name="Hellsten U."/>
            <person name="Dirks B."/>
            <person name="Chapman J."/>
            <person name="Salamov A."/>
            <person name="Terry A."/>
            <person name="Shapiro H."/>
            <person name="Lindquist E."/>
            <person name="Kapitonov V.V."/>
            <person name="Jurka J."/>
            <person name="Genikhovich G."/>
            <person name="Grigoriev I.V."/>
            <person name="Lucas S.M."/>
            <person name="Steele R.E."/>
            <person name="Finnerty J.R."/>
            <person name="Technau U."/>
            <person name="Martindale M.Q."/>
            <person name="Rokhsar D.S."/>
        </authorList>
    </citation>
    <scope>NUCLEOTIDE SEQUENCE [LARGE SCALE GENOMIC DNA]</scope>
    <source>
        <strain evidence="13">CH2 X CH6</strain>
    </source>
</reference>
<gene>
    <name evidence="12" type="ORF">NEMVEDRAFT_v1g213179</name>
</gene>
<keyword evidence="5 7" id="KW-1015">Disulfide bond</keyword>
<dbReference type="PROSITE" id="PS50022">
    <property type="entry name" value="FA58C_3"/>
    <property type="match status" value="1"/>
</dbReference>
<keyword evidence="3 9" id="KW-0732">Signal</keyword>
<dbReference type="Gene3D" id="2.60.120.260">
    <property type="entry name" value="Galactose-binding domain-like"/>
    <property type="match status" value="1"/>
</dbReference>
<dbReference type="FunFam" id="2.10.25.10:FF:000173">
    <property type="entry name" value="Neurogenic locus notch protein 2"/>
    <property type="match status" value="1"/>
</dbReference>
<keyword evidence="13" id="KW-1185">Reference proteome</keyword>
<evidence type="ECO:0000256" key="3">
    <source>
        <dbReference type="ARBA" id="ARBA00022729"/>
    </source>
</evidence>
<evidence type="ECO:0000256" key="7">
    <source>
        <dbReference type="PROSITE-ProRule" id="PRU00076"/>
    </source>
</evidence>
<sequence length="338" mass="36321">MGTSCCAAVFLVLSLLFCPCAAFNGTEACDGMFSTGILTPDSDTLVATTHTTDLEAYKAVVNTSKAWCADLDDVYQFLQVNLGQLRTINSLAIQGYTPAHPSYITKFILSYTTNDISWQDVKDPGQTDPKEFDNPAVDENDVITHPLNDLEATRIRIAPQEWVTWICLRIELFTCDPVNGSFSDWSSWSPCVDLTQTRNRSCDSPAPARGGLDCQGEATQSQACTGGTFTPGYFANLASKNSTNTTCVEGFNCTNFVDPCIPNPCGNDSVCIVVLDASSVNYTCNCTQGFHGRNCTLPVAVPVVAGVGSSAIVTGGAGVIYYIVKRRLAKIAPHLLEV</sequence>
<keyword evidence="8" id="KW-0812">Transmembrane</keyword>
<dbReference type="InterPro" id="IPR000421">
    <property type="entry name" value="FA58C"/>
</dbReference>
<proteinExistence type="inferred from homology"/>
<evidence type="ECO:0000313" key="12">
    <source>
        <dbReference type="EMBL" id="EDO36168.1"/>
    </source>
</evidence>
<keyword evidence="4" id="KW-0677">Repeat</keyword>
<evidence type="ECO:0000256" key="9">
    <source>
        <dbReference type="SAM" id="SignalP"/>
    </source>
</evidence>
<accession>A7SJE3</accession>
<name>A7SJE3_NEMVE</name>
<dbReference type="Gene3D" id="2.10.25.10">
    <property type="entry name" value="Laminin"/>
    <property type="match status" value="1"/>
</dbReference>
<dbReference type="PANTHER" id="PTHR24543">
    <property type="entry name" value="MULTICOPPER OXIDASE-RELATED"/>
    <property type="match status" value="1"/>
</dbReference>
<evidence type="ECO:0000256" key="5">
    <source>
        <dbReference type="ARBA" id="ARBA00023157"/>
    </source>
</evidence>
<dbReference type="Pfam" id="PF00090">
    <property type="entry name" value="TSP_1"/>
    <property type="match status" value="1"/>
</dbReference>
<evidence type="ECO:0000259" key="11">
    <source>
        <dbReference type="PROSITE" id="PS50026"/>
    </source>
</evidence>
<dbReference type="CDD" id="cd00054">
    <property type="entry name" value="EGF_CA"/>
    <property type="match status" value="1"/>
</dbReference>
<dbReference type="InterPro" id="IPR008979">
    <property type="entry name" value="Galactose-bd-like_sf"/>
</dbReference>
<dbReference type="OMA" id="ECMANST"/>
<dbReference type="PROSITE" id="PS50026">
    <property type="entry name" value="EGF_3"/>
    <property type="match status" value="1"/>
</dbReference>
<dbReference type="PANTHER" id="PTHR24543:SF336">
    <property type="entry name" value="F5_8 TYPE C DOMAIN-CONTAINING PROTEIN"/>
    <property type="match status" value="1"/>
</dbReference>
<evidence type="ECO:0000259" key="10">
    <source>
        <dbReference type="PROSITE" id="PS50022"/>
    </source>
</evidence>
<evidence type="ECO:0000256" key="6">
    <source>
        <dbReference type="ARBA" id="ARBA00023180"/>
    </source>
</evidence>
<dbReference type="Proteomes" id="UP000001593">
    <property type="component" value="Unassembled WGS sequence"/>
</dbReference>
<dbReference type="SUPFAM" id="SSF57196">
    <property type="entry name" value="EGF/Laminin"/>
    <property type="match status" value="1"/>
</dbReference>
<feature type="transmembrane region" description="Helical" evidence="8">
    <location>
        <begin position="299"/>
        <end position="324"/>
    </location>
</feature>
<evidence type="ECO:0000256" key="4">
    <source>
        <dbReference type="ARBA" id="ARBA00022737"/>
    </source>
</evidence>
<dbReference type="Gene3D" id="2.20.100.10">
    <property type="entry name" value="Thrombospondin type-1 (TSP1) repeat"/>
    <property type="match status" value="1"/>
</dbReference>
<dbReference type="InterPro" id="IPR036383">
    <property type="entry name" value="TSP1_rpt_sf"/>
</dbReference>
<dbReference type="SUPFAM" id="SSF82895">
    <property type="entry name" value="TSP-1 type 1 repeat"/>
    <property type="match status" value="1"/>
</dbReference>
<evidence type="ECO:0000256" key="8">
    <source>
        <dbReference type="SAM" id="Phobius"/>
    </source>
</evidence>
<dbReference type="Pfam" id="PF00754">
    <property type="entry name" value="F5_F8_type_C"/>
    <property type="match status" value="1"/>
</dbReference>
<dbReference type="SUPFAM" id="SSF49785">
    <property type="entry name" value="Galactose-binding domain-like"/>
    <property type="match status" value="1"/>
</dbReference>
<feature type="domain" description="EGF-like" evidence="11">
    <location>
        <begin position="256"/>
        <end position="296"/>
    </location>
</feature>
<comment type="caution">
    <text evidence="7">Lacks conserved residue(s) required for the propagation of feature annotation.</text>
</comment>
<dbReference type="SMART" id="SM00231">
    <property type="entry name" value="FA58C"/>
    <property type="match status" value="1"/>
</dbReference>
<dbReference type="KEGG" id="nve:5507573"/>
<comment type="similarity">
    <text evidence="1">Belongs to the EGF domain peptide family.</text>
</comment>
<dbReference type="PROSITE" id="PS50092">
    <property type="entry name" value="TSP1"/>
    <property type="match status" value="1"/>
</dbReference>
<dbReference type="EMBL" id="DS469677">
    <property type="protein sequence ID" value="EDO36168.1"/>
    <property type="molecule type" value="Genomic_DNA"/>
</dbReference>
<keyword evidence="8" id="KW-1133">Transmembrane helix</keyword>
<feature type="chain" id="PRO_5002715295" evidence="9">
    <location>
        <begin position="23"/>
        <end position="338"/>
    </location>
</feature>
<dbReference type="HOGENOM" id="CLU_822081_0_0_1"/>
<feature type="domain" description="F5/8 type C" evidence="10">
    <location>
        <begin position="25"/>
        <end position="175"/>
    </location>
</feature>
<dbReference type="PROSITE" id="PS00022">
    <property type="entry name" value="EGF_1"/>
    <property type="match status" value="1"/>
</dbReference>
<dbReference type="InterPro" id="IPR000742">
    <property type="entry name" value="EGF"/>
</dbReference>
<dbReference type="PhylomeDB" id="A7SJE3"/>
<keyword evidence="2 7" id="KW-0245">EGF-like domain</keyword>
<keyword evidence="6" id="KW-0325">Glycoprotein</keyword>
<evidence type="ECO:0000256" key="2">
    <source>
        <dbReference type="ARBA" id="ARBA00022536"/>
    </source>
</evidence>
<dbReference type="InterPro" id="IPR000884">
    <property type="entry name" value="TSP1_rpt"/>
</dbReference>